<dbReference type="EMBL" id="QWGP01000001">
    <property type="protein sequence ID" value="RHZ98599.1"/>
    <property type="molecule type" value="Genomic_DNA"/>
</dbReference>
<dbReference type="AlphaFoldDB" id="A0AAX1URA7"/>
<dbReference type="PANTHER" id="PTHR21017:SF17">
    <property type="entry name" value="PROTEIN NIPSNAP"/>
    <property type="match status" value="1"/>
</dbReference>
<dbReference type="SUPFAM" id="SSF54909">
    <property type="entry name" value="Dimeric alpha+beta barrel"/>
    <property type="match status" value="1"/>
</dbReference>
<comment type="caution">
    <text evidence="3">The sequence shown here is derived from an EMBL/GenBank/DDBJ whole genome shotgun (WGS) entry which is preliminary data.</text>
</comment>
<name>A0AAX1URA7_CERSP</name>
<sequence length="113" mass="13429">MFVDERIYTLHAGQVPVFLKLYEEEGMECQVRILGRMVGYYYTDFGPLNQIVHMWGYESLDDRHERRKALQASPEWQSYARQMRPLVVRVENKLLLPAPFLEAQRWREPQAAA</sequence>
<evidence type="ECO:0000256" key="1">
    <source>
        <dbReference type="ARBA" id="ARBA00005291"/>
    </source>
</evidence>
<comment type="similarity">
    <text evidence="1">Belongs to the NipSnap family.</text>
</comment>
<proteinExistence type="inferred from homology"/>
<gene>
    <name evidence="3" type="ORF">D1114_00475</name>
</gene>
<feature type="domain" description="NIPSNAP" evidence="2">
    <location>
        <begin position="4"/>
        <end position="100"/>
    </location>
</feature>
<dbReference type="InterPro" id="IPR051557">
    <property type="entry name" value="NipSnap_domain"/>
</dbReference>
<dbReference type="Gene3D" id="3.30.70.100">
    <property type="match status" value="1"/>
</dbReference>
<dbReference type="PANTHER" id="PTHR21017">
    <property type="entry name" value="NIPSNAP-RELATED"/>
    <property type="match status" value="1"/>
</dbReference>
<protein>
    <submittedName>
        <fullName evidence="3">NIPSNAP family protein</fullName>
    </submittedName>
</protein>
<dbReference type="InterPro" id="IPR012577">
    <property type="entry name" value="NIPSNAP"/>
</dbReference>
<evidence type="ECO:0000313" key="3">
    <source>
        <dbReference type="EMBL" id="RHZ98599.1"/>
    </source>
</evidence>
<reference evidence="3 4" key="1">
    <citation type="submission" date="2018-08" db="EMBL/GenBank/DDBJ databases">
        <title>Draft genome sequence of Rhodobacter sphaeroides FY.</title>
        <authorList>
            <person name="Rayyan A."/>
            <person name="Meyer T.E."/>
            <person name="Kyndt J.A."/>
        </authorList>
    </citation>
    <scope>NUCLEOTIDE SEQUENCE [LARGE SCALE GENOMIC DNA]</scope>
    <source>
        <strain evidence="3 4">FY</strain>
    </source>
</reference>
<dbReference type="RefSeq" id="WP_069330203.1">
    <property type="nucleotide sequence ID" value="NZ_QWGP01000001.1"/>
</dbReference>
<evidence type="ECO:0000313" key="4">
    <source>
        <dbReference type="Proteomes" id="UP000266305"/>
    </source>
</evidence>
<organism evidence="3 4">
    <name type="scientific">Cereibacter sphaeroides</name>
    <name type="common">Rhodobacter sphaeroides</name>
    <dbReference type="NCBI Taxonomy" id="1063"/>
    <lineage>
        <taxon>Bacteria</taxon>
        <taxon>Pseudomonadati</taxon>
        <taxon>Pseudomonadota</taxon>
        <taxon>Alphaproteobacteria</taxon>
        <taxon>Rhodobacterales</taxon>
        <taxon>Paracoccaceae</taxon>
        <taxon>Cereibacter</taxon>
    </lineage>
</organism>
<dbReference type="Proteomes" id="UP000266305">
    <property type="component" value="Unassembled WGS sequence"/>
</dbReference>
<accession>A0AAX1URA7</accession>
<dbReference type="InterPro" id="IPR011008">
    <property type="entry name" value="Dimeric_a/b-barrel"/>
</dbReference>
<dbReference type="Pfam" id="PF07978">
    <property type="entry name" value="NIPSNAP"/>
    <property type="match status" value="1"/>
</dbReference>
<evidence type="ECO:0000259" key="2">
    <source>
        <dbReference type="Pfam" id="PF07978"/>
    </source>
</evidence>